<evidence type="ECO:0000256" key="4">
    <source>
        <dbReference type="ARBA" id="ARBA00022679"/>
    </source>
</evidence>
<dbReference type="InterPro" id="IPR005599">
    <property type="entry name" value="GPI_mannosylTrfase"/>
</dbReference>
<keyword evidence="8 10" id="KW-0472">Membrane</keyword>
<dbReference type="AlphaFoldDB" id="A0A8H7HFR3"/>
<evidence type="ECO:0000256" key="2">
    <source>
        <dbReference type="ARBA" id="ARBA00006065"/>
    </source>
</evidence>
<dbReference type="GO" id="GO:0000026">
    <property type="term" value="F:alpha-1,2-mannosyltransferase activity"/>
    <property type="evidence" value="ECO:0007669"/>
    <property type="project" value="TreeGrafter"/>
</dbReference>
<evidence type="ECO:0000256" key="10">
    <source>
        <dbReference type="RuleBase" id="RU363075"/>
    </source>
</evidence>
<dbReference type="NCBIfam" id="TIGR00197">
    <property type="entry name" value="yjeF_nterm"/>
    <property type="match status" value="1"/>
</dbReference>
<accession>A0A8H7HFR3</accession>
<evidence type="ECO:0000259" key="11">
    <source>
        <dbReference type="PROSITE" id="PS51385"/>
    </source>
</evidence>
<evidence type="ECO:0000256" key="1">
    <source>
        <dbReference type="ARBA" id="ARBA00004477"/>
    </source>
</evidence>
<proteinExistence type="inferred from homology"/>
<keyword evidence="3 10" id="KW-0328">Glycosyltransferase</keyword>
<evidence type="ECO:0000256" key="5">
    <source>
        <dbReference type="ARBA" id="ARBA00022692"/>
    </source>
</evidence>
<dbReference type="Pfam" id="PF03853">
    <property type="entry name" value="YjeF_N"/>
    <property type="match status" value="1"/>
</dbReference>
<comment type="subcellular location">
    <subcellularLocation>
        <location evidence="1 10">Endoplasmic reticulum membrane</location>
        <topology evidence="1 10">Multi-pass membrane protein</topology>
    </subcellularLocation>
</comment>
<keyword evidence="5 10" id="KW-0812">Transmembrane</keyword>
<dbReference type="Gene3D" id="3.40.50.10260">
    <property type="entry name" value="YjeF N-terminal domain"/>
    <property type="match status" value="1"/>
</dbReference>
<dbReference type="InterPro" id="IPR004443">
    <property type="entry name" value="YjeF_N_dom"/>
</dbReference>
<dbReference type="Proteomes" id="UP000650582">
    <property type="component" value="Unassembled WGS sequence"/>
</dbReference>
<dbReference type="PROSITE" id="PS51385">
    <property type="entry name" value="YJEF_N"/>
    <property type="match status" value="1"/>
</dbReference>
<reference evidence="12" key="1">
    <citation type="submission" date="2020-09" db="EMBL/GenBank/DDBJ databases">
        <title>Comparative genome analyses of four rice-infecting Rhizoctonia solani isolates reveal extensive enrichment of homogalacturonan modification genes.</title>
        <authorList>
            <person name="Lee D.-Y."/>
            <person name="Jeon J."/>
            <person name="Kim K.-T."/>
            <person name="Cheong K."/>
            <person name="Song H."/>
            <person name="Choi G."/>
            <person name="Ko J."/>
            <person name="Opiyo S.O."/>
            <person name="Zuo S."/>
            <person name="Madhav S."/>
            <person name="Lee Y.-H."/>
            <person name="Wang G.-L."/>
        </authorList>
    </citation>
    <scope>NUCLEOTIDE SEQUENCE</scope>
    <source>
        <strain evidence="12">AG1-IA YN-7</strain>
    </source>
</reference>
<dbReference type="EC" id="2.4.1.-" evidence="10"/>
<gene>
    <name evidence="12" type="ORF">RHS04_02703</name>
</gene>
<evidence type="ECO:0000256" key="3">
    <source>
        <dbReference type="ARBA" id="ARBA00022676"/>
    </source>
</evidence>
<dbReference type="GO" id="GO:0006506">
    <property type="term" value="P:GPI anchor biosynthetic process"/>
    <property type="evidence" value="ECO:0007669"/>
    <property type="project" value="TreeGrafter"/>
</dbReference>
<comment type="caution">
    <text evidence="10">Lacks conserved residue(s) required for the propagation of feature annotation.</text>
</comment>
<dbReference type="Pfam" id="PF03901">
    <property type="entry name" value="Glyco_transf_22"/>
    <property type="match status" value="1"/>
</dbReference>
<dbReference type="PANTHER" id="PTHR22760">
    <property type="entry name" value="GLYCOSYLTRANSFERASE"/>
    <property type="match status" value="1"/>
</dbReference>
<sequence>MSRLPSARYILLPDEYFQALEPAYHAVFGTGHLTWEWTTNPPIRSFAYPSLFVPAYALVKALRLENTPILIWAPKLVQVVFASAGDLALYQIACTLFTQSHGRVTLFLSLLSPFNVLALTRTLANSTETSLVTIALLYWPYSLFQTRSRTRISLGIAALSCVIRPTASVIWAFLGSQLLWNSSSSRRHFSNLVVDGTIVGLAAASAITIIDTLYYGALTFTPFSFLKTNLVSGVASFYGVNTFHYYFTQGLPIVLGPSLPFTLLGVWKHIKDNRDNRNTSPSRRTRSLLLGLVAWTIALYSLLAHKEWRFIHPLLPILHLFAADYLIYSNNETKKYATDLQAQDNLKARLTFQLPIRRNHLAYFLAVCLPLNLYLIRWHGSAQIAVTRYLHDLSTRSDRVKSVGVLMPCHSIPGRAYLHLPELTYATGGHRIWEIGCEPPLGLSHTQRETYTSQTDVFFETLGPIRYLDQYFPPSVDPTFPPSREPFTKPGNPPPVQGWNHTWPSHFIMFGALENLSSSSEIQDTVKQKLRGLGYEVVWRIGNGWEEDERRRGGVVVWEWTGLKGVVYRNYIDEELMSAAGAFSLDQVRLTALMELAGLSCAQGLSKVYDNTKYSRVLGGDGLVAARHLKMFGYQPTLYMPKPGSKDIYKRLAAQCSNLHIPTSPELPEATNFKSSYDVVLDAIFGFSFKPPARAPFDTALRLIGQSGLPVVSVDIPSGWDVDDGPQEVKTEGDQAGALEALRPDVLVSLTAPKQGARSFQGRHFLGGRFVTPDLDKKFELNLPKYEGTDQVVEITDSTESKL</sequence>
<evidence type="ECO:0000256" key="9">
    <source>
        <dbReference type="ARBA" id="ARBA00024708"/>
    </source>
</evidence>
<dbReference type="PANTHER" id="PTHR22760:SF4">
    <property type="entry name" value="GPI MANNOSYLTRANSFERASE 3"/>
    <property type="match status" value="1"/>
</dbReference>
<feature type="transmembrane region" description="Helical" evidence="10">
    <location>
        <begin position="246"/>
        <end position="267"/>
    </location>
</feature>
<feature type="domain" description="YjeF N-terminal" evidence="11">
    <location>
        <begin position="569"/>
        <end position="783"/>
    </location>
</feature>
<comment type="similarity">
    <text evidence="2">Belongs to the glycosyltransferase 22 family. PIGB subfamily.</text>
</comment>
<evidence type="ECO:0000256" key="6">
    <source>
        <dbReference type="ARBA" id="ARBA00022824"/>
    </source>
</evidence>
<comment type="function">
    <text evidence="9">Mannosyltransferase involved in glycosylphosphatidylinositol-anchor biosynthesis. Transfers the third mannose to Man2-GlcN-acyl-PI during GPI precursor assembly.</text>
</comment>
<comment type="caution">
    <text evidence="12">The sequence shown here is derived from an EMBL/GenBank/DDBJ whole genome shotgun (WGS) entry which is preliminary data.</text>
</comment>
<keyword evidence="6 10" id="KW-0256">Endoplasmic reticulum</keyword>
<protein>
    <recommendedName>
        <fullName evidence="10">Mannosyltransferase</fullName>
        <ecNumber evidence="10">2.4.1.-</ecNumber>
    </recommendedName>
</protein>
<organism evidence="12 13">
    <name type="scientific">Rhizoctonia solani</name>
    <dbReference type="NCBI Taxonomy" id="456999"/>
    <lineage>
        <taxon>Eukaryota</taxon>
        <taxon>Fungi</taxon>
        <taxon>Dikarya</taxon>
        <taxon>Basidiomycota</taxon>
        <taxon>Agaricomycotina</taxon>
        <taxon>Agaricomycetes</taxon>
        <taxon>Cantharellales</taxon>
        <taxon>Ceratobasidiaceae</taxon>
        <taxon>Rhizoctonia</taxon>
    </lineage>
</organism>
<feature type="transmembrane region" description="Helical" evidence="10">
    <location>
        <begin position="288"/>
        <end position="304"/>
    </location>
</feature>
<evidence type="ECO:0000313" key="12">
    <source>
        <dbReference type="EMBL" id="KAF8682982.1"/>
    </source>
</evidence>
<dbReference type="EMBL" id="JACYCC010000035">
    <property type="protein sequence ID" value="KAF8682982.1"/>
    <property type="molecule type" value="Genomic_DNA"/>
</dbReference>
<evidence type="ECO:0000313" key="13">
    <source>
        <dbReference type="Proteomes" id="UP000650582"/>
    </source>
</evidence>
<feature type="transmembrane region" description="Helical" evidence="10">
    <location>
        <begin position="152"/>
        <end position="174"/>
    </location>
</feature>
<evidence type="ECO:0000256" key="8">
    <source>
        <dbReference type="ARBA" id="ARBA00023136"/>
    </source>
</evidence>
<dbReference type="GO" id="GO:0005789">
    <property type="term" value="C:endoplasmic reticulum membrane"/>
    <property type="evidence" value="ECO:0007669"/>
    <property type="project" value="UniProtKB-SubCell"/>
</dbReference>
<feature type="transmembrane region" description="Helical" evidence="10">
    <location>
        <begin position="194"/>
        <end position="216"/>
    </location>
</feature>
<dbReference type="SUPFAM" id="SSF64153">
    <property type="entry name" value="YjeF N-terminal domain-like"/>
    <property type="match status" value="1"/>
</dbReference>
<name>A0A8H7HFR3_9AGAM</name>
<keyword evidence="4 12" id="KW-0808">Transferase</keyword>
<dbReference type="InterPro" id="IPR036652">
    <property type="entry name" value="YjeF_N_dom_sf"/>
</dbReference>
<keyword evidence="7 10" id="KW-1133">Transmembrane helix</keyword>
<evidence type="ECO:0000256" key="7">
    <source>
        <dbReference type="ARBA" id="ARBA00022989"/>
    </source>
</evidence>